<keyword evidence="2" id="KW-0560">Oxidoreductase</keyword>
<sequence>MKFLSVSESDFLYEMAVNGACVVEHAVDPGLCERMKEDAHWYYRQMRPVQIAAGLEEISQWSAHHTCGRHDGIHAFLDSAVIEPYISAYFGNKPFILNTIGTAINPPIAETGRYEHGHKWHRDIRTYNGNDARQLLIALVLLDPFTIDNGATEVLFGTHHHADFPPANFIERFKRTMTAPRGSVLFMDGDVWHRAGQNHSNAFRIGLSCVFTRPYRKQQMDYPRYLPESYASSLSPGMRQLFGFNARMPASIDEWYQLSENRFYKSDQG</sequence>
<dbReference type="InterPro" id="IPR008775">
    <property type="entry name" value="Phytyl_CoA_dOase-like"/>
</dbReference>
<gene>
    <name evidence="2" type="ORF">SAMN06265795_104154</name>
</gene>
<dbReference type="PANTHER" id="PTHR20883">
    <property type="entry name" value="PHYTANOYL-COA DIOXYGENASE DOMAIN CONTAINING 1"/>
    <property type="match status" value="1"/>
</dbReference>
<organism evidence="2 3">
    <name type="scientific">Noviherbaspirillum humi</name>
    <dbReference type="NCBI Taxonomy" id="1688639"/>
    <lineage>
        <taxon>Bacteria</taxon>
        <taxon>Pseudomonadati</taxon>
        <taxon>Pseudomonadota</taxon>
        <taxon>Betaproteobacteria</taxon>
        <taxon>Burkholderiales</taxon>
        <taxon>Oxalobacteraceae</taxon>
        <taxon>Noviherbaspirillum</taxon>
    </lineage>
</organism>
<accession>A0A239G013</accession>
<reference evidence="2 3" key="1">
    <citation type="submission" date="2017-06" db="EMBL/GenBank/DDBJ databases">
        <authorList>
            <person name="Kim H.J."/>
            <person name="Triplett B.A."/>
        </authorList>
    </citation>
    <scope>NUCLEOTIDE SEQUENCE [LARGE SCALE GENOMIC DNA]</scope>
    <source>
        <strain evidence="2 3">U15</strain>
    </source>
</reference>
<dbReference type="Proteomes" id="UP000198284">
    <property type="component" value="Unassembled WGS sequence"/>
</dbReference>
<dbReference type="EMBL" id="FZOT01000004">
    <property type="protein sequence ID" value="SNS61872.1"/>
    <property type="molecule type" value="Genomic_DNA"/>
</dbReference>
<dbReference type="GO" id="GO:0005506">
    <property type="term" value="F:iron ion binding"/>
    <property type="evidence" value="ECO:0007669"/>
    <property type="project" value="UniProtKB-ARBA"/>
</dbReference>
<proteinExistence type="predicted"/>
<dbReference type="SUPFAM" id="SSF51197">
    <property type="entry name" value="Clavaminate synthase-like"/>
    <property type="match status" value="1"/>
</dbReference>
<comment type="cofactor">
    <cofactor evidence="1">
        <name>Fe(2+)</name>
        <dbReference type="ChEBI" id="CHEBI:29033"/>
    </cofactor>
</comment>
<evidence type="ECO:0000313" key="2">
    <source>
        <dbReference type="EMBL" id="SNS61872.1"/>
    </source>
</evidence>
<evidence type="ECO:0000256" key="1">
    <source>
        <dbReference type="ARBA" id="ARBA00001954"/>
    </source>
</evidence>
<dbReference type="GO" id="GO:0016706">
    <property type="term" value="F:2-oxoglutarate-dependent dioxygenase activity"/>
    <property type="evidence" value="ECO:0007669"/>
    <property type="project" value="UniProtKB-ARBA"/>
</dbReference>
<dbReference type="Pfam" id="PF05721">
    <property type="entry name" value="PhyH"/>
    <property type="match status" value="1"/>
</dbReference>
<name>A0A239G013_9BURK</name>
<dbReference type="AlphaFoldDB" id="A0A239G013"/>
<evidence type="ECO:0000313" key="3">
    <source>
        <dbReference type="Proteomes" id="UP000198284"/>
    </source>
</evidence>
<keyword evidence="3" id="KW-1185">Reference proteome</keyword>
<protein>
    <submittedName>
        <fullName evidence="2">Ectoine hydroxylase-related dioxygenase, phytanoyl-CoA dioxygenase (PhyH) family</fullName>
    </submittedName>
</protein>
<dbReference type="Gene3D" id="2.60.120.620">
    <property type="entry name" value="q2cbj1_9rhob like domain"/>
    <property type="match status" value="1"/>
</dbReference>
<keyword evidence="2" id="KW-0223">Dioxygenase</keyword>
<dbReference type="RefSeq" id="WP_176442388.1">
    <property type="nucleotide sequence ID" value="NZ_FZOT01000004.1"/>
</dbReference>
<dbReference type="PANTHER" id="PTHR20883:SF48">
    <property type="entry name" value="ECTOINE DIOXYGENASE"/>
    <property type="match status" value="1"/>
</dbReference>